<evidence type="ECO:0000256" key="7">
    <source>
        <dbReference type="ARBA" id="ARBA00023237"/>
    </source>
</evidence>
<keyword evidence="10" id="KW-0732">Signal</keyword>
<keyword evidence="2 8" id="KW-0813">Transport</keyword>
<sequence>MSRYIRILTAALFASSALSGAAQAQVTTAPADAETTPPEAAGTEIIVTGTRTAGQQAAQSATPIQLISQDAITRVAQPNLNQALTQLVPSFQAQTQGTDMASFSLSARLRGLSPNHTLVMVNGKRRHGNSILQVINGAFGGSAAPSIDLIPPDIVKRIEVLQDGAAAQYGSDAIAGVINIILKSDTEGSTLRLNTGQYYDGEGTTYSASGNFATKVGDSGFLDIALFHRRNAVTTIGDGQLQVVNVDGSAVTLPAAQAAFQPIYNSLATNKGTANINGGQPASSLTLAFYNFGYDFGGVEFYSFGDVSYRQGDALQGYRVPTRVCRNPVTNTPLSPGTNPANCFANTGQVGLVPHIEVKQDEFSVTNGLRGDLAGWNFDLAATYAEDAAKVYTTKSVNASLFGFTGFSPTDFYDGRFDFTQFTTTLDLRKEFEVGFAEPLNVAFGGEYRKETYRIGQGDAGSLYIEGGQSFPGYSATDAGRYARNAKAVYIDLATKPVAGLTLDLAGRYEHYSDFGDTTIGKITSRYDFSDAIAVRATASTGFRAPSLPEAGYSATNVGPTSAVLQLAPNSAAAAGAGFSALRPEKSTNFSMGIVLRPIPRLVITLDAYYIKIRDRIVSSGTIDGQLFTGNNTAPVRLTNSFINGLSQFQLVQNAITASGKQLDPFVLQSGSLSIQTYTNGIDTRTKGWELAVRYPIDLSFGKLDLSAGANYNLTKVTRNGLGALFGIQARQIIERASPIFKGNVNALFTSGRFAANLRANYYSETISYVRPNAGSITTGGSIPPINREFYEASVKPAVIIDAELAYDVTDFINLAVGANNLFNKIPEIPPFVPDYQPGSTFYRNGRSPYINNGGTLNAPYTFGPYGTNGGYYYARATIKF</sequence>
<evidence type="ECO:0000256" key="2">
    <source>
        <dbReference type="ARBA" id="ARBA00022448"/>
    </source>
</evidence>
<comment type="similarity">
    <text evidence="8 9">Belongs to the TonB-dependent receptor family.</text>
</comment>
<keyword evidence="14" id="KW-1185">Reference proteome</keyword>
<feature type="domain" description="TonB-dependent receptor plug" evidence="12">
    <location>
        <begin position="59"/>
        <end position="177"/>
    </location>
</feature>
<gene>
    <name evidence="13" type="ORF">H7F49_06700</name>
</gene>
<evidence type="ECO:0000256" key="9">
    <source>
        <dbReference type="RuleBase" id="RU003357"/>
    </source>
</evidence>
<dbReference type="PROSITE" id="PS52016">
    <property type="entry name" value="TONB_DEPENDENT_REC_3"/>
    <property type="match status" value="1"/>
</dbReference>
<keyword evidence="3 8" id="KW-1134">Transmembrane beta strand</keyword>
<organism evidence="13 14">
    <name type="scientific">Novosphingobium aerophilum</name>
    <dbReference type="NCBI Taxonomy" id="2839843"/>
    <lineage>
        <taxon>Bacteria</taxon>
        <taxon>Pseudomonadati</taxon>
        <taxon>Pseudomonadota</taxon>
        <taxon>Alphaproteobacteria</taxon>
        <taxon>Sphingomonadales</taxon>
        <taxon>Sphingomonadaceae</taxon>
        <taxon>Novosphingobium</taxon>
    </lineage>
</organism>
<dbReference type="GO" id="GO:0009279">
    <property type="term" value="C:cell outer membrane"/>
    <property type="evidence" value="ECO:0007669"/>
    <property type="project" value="UniProtKB-SubCell"/>
</dbReference>
<dbReference type="SUPFAM" id="SSF56935">
    <property type="entry name" value="Porins"/>
    <property type="match status" value="1"/>
</dbReference>
<evidence type="ECO:0000259" key="12">
    <source>
        <dbReference type="Pfam" id="PF07715"/>
    </source>
</evidence>
<evidence type="ECO:0000256" key="3">
    <source>
        <dbReference type="ARBA" id="ARBA00022452"/>
    </source>
</evidence>
<protein>
    <submittedName>
        <fullName evidence="13">TonB-dependent receptor</fullName>
    </submittedName>
</protein>
<dbReference type="CDD" id="cd01347">
    <property type="entry name" value="ligand_gated_channel"/>
    <property type="match status" value="1"/>
</dbReference>
<dbReference type="PANTHER" id="PTHR47234">
    <property type="match status" value="1"/>
</dbReference>
<evidence type="ECO:0000256" key="8">
    <source>
        <dbReference type="PROSITE-ProRule" id="PRU01360"/>
    </source>
</evidence>
<dbReference type="PANTHER" id="PTHR47234:SF3">
    <property type="entry name" value="SECRETIN_TONB SHORT N-TERMINAL DOMAIN-CONTAINING PROTEIN"/>
    <property type="match status" value="1"/>
</dbReference>
<dbReference type="InterPro" id="IPR039426">
    <property type="entry name" value="TonB-dep_rcpt-like"/>
</dbReference>
<feature type="signal peptide" evidence="10">
    <location>
        <begin position="1"/>
        <end position="24"/>
    </location>
</feature>
<dbReference type="Gene3D" id="2.170.130.10">
    <property type="entry name" value="TonB-dependent receptor, plug domain"/>
    <property type="match status" value="1"/>
</dbReference>
<accession>A0A7X1F6Q5</accession>
<evidence type="ECO:0000313" key="13">
    <source>
        <dbReference type="EMBL" id="MBC2651386.1"/>
    </source>
</evidence>
<dbReference type="EMBL" id="JACLAU010000006">
    <property type="protein sequence ID" value="MBC2651386.1"/>
    <property type="molecule type" value="Genomic_DNA"/>
</dbReference>
<keyword evidence="4 8" id="KW-0812">Transmembrane</keyword>
<dbReference type="Pfam" id="PF07715">
    <property type="entry name" value="Plug"/>
    <property type="match status" value="1"/>
</dbReference>
<feature type="chain" id="PRO_5030928372" evidence="10">
    <location>
        <begin position="25"/>
        <end position="881"/>
    </location>
</feature>
<keyword evidence="7 8" id="KW-0998">Cell outer membrane</keyword>
<dbReference type="InterPro" id="IPR036942">
    <property type="entry name" value="Beta-barrel_TonB_sf"/>
</dbReference>
<reference evidence="13 14" key="1">
    <citation type="submission" date="2020-08" db="EMBL/GenBank/DDBJ databases">
        <title>The genome sequence of Novosphingobium flavum 4Y4.</title>
        <authorList>
            <person name="Liu Y."/>
        </authorList>
    </citation>
    <scope>NUCLEOTIDE SEQUENCE [LARGE SCALE GENOMIC DNA]</scope>
    <source>
        <strain evidence="13 14">4Y4</strain>
    </source>
</reference>
<dbReference type="InterPro" id="IPR012910">
    <property type="entry name" value="Plug_dom"/>
</dbReference>
<evidence type="ECO:0000256" key="6">
    <source>
        <dbReference type="ARBA" id="ARBA00023136"/>
    </source>
</evidence>
<comment type="subcellular location">
    <subcellularLocation>
        <location evidence="1 8">Cell outer membrane</location>
        <topology evidence="1 8">Multi-pass membrane protein</topology>
    </subcellularLocation>
</comment>
<dbReference type="InterPro" id="IPR037066">
    <property type="entry name" value="Plug_dom_sf"/>
</dbReference>
<name>A0A7X1F6Q5_9SPHN</name>
<dbReference type="RefSeq" id="WP_185682798.1">
    <property type="nucleotide sequence ID" value="NZ_JACLAU010000006.1"/>
</dbReference>
<evidence type="ECO:0000259" key="11">
    <source>
        <dbReference type="Pfam" id="PF00593"/>
    </source>
</evidence>
<evidence type="ECO:0000256" key="10">
    <source>
        <dbReference type="SAM" id="SignalP"/>
    </source>
</evidence>
<keyword evidence="6 8" id="KW-0472">Membrane</keyword>
<evidence type="ECO:0000256" key="5">
    <source>
        <dbReference type="ARBA" id="ARBA00023077"/>
    </source>
</evidence>
<feature type="domain" description="TonB-dependent receptor-like beta-barrel" evidence="11">
    <location>
        <begin position="335"/>
        <end position="822"/>
    </location>
</feature>
<comment type="caution">
    <text evidence="13">The sequence shown here is derived from an EMBL/GenBank/DDBJ whole genome shotgun (WGS) entry which is preliminary data.</text>
</comment>
<evidence type="ECO:0000256" key="1">
    <source>
        <dbReference type="ARBA" id="ARBA00004571"/>
    </source>
</evidence>
<dbReference type="Gene3D" id="2.40.170.20">
    <property type="entry name" value="TonB-dependent receptor, beta-barrel domain"/>
    <property type="match status" value="1"/>
</dbReference>
<evidence type="ECO:0000256" key="4">
    <source>
        <dbReference type="ARBA" id="ARBA00022692"/>
    </source>
</evidence>
<dbReference type="AlphaFoldDB" id="A0A7X1F6Q5"/>
<dbReference type="Proteomes" id="UP000520156">
    <property type="component" value="Unassembled WGS sequence"/>
</dbReference>
<keyword evidence="5 9" id="KW-0798">TonB box</keyword>
<proteinExistence type="inferred from homology"/>
<evidence type="ECO:0000313" key="14">
    <source>
        <dbReference type="Proteomes" id="UP000520156"/>
    </source>
</evidence>
<dbReference type="InterPro" id="IPR000531">
    <property type="entry name" value="Beta-barrel_TonB"/>
</dbReference>
<keyword evidence="13" id="KW-0675">Receptor</keyword>
<dbReference type="Pfam" id="PF00593">
    <property type="entry name" value="TonB_dep_Rec_b-barrel"/>
    <property type="match status" value="1"/>
</dbReference>